<name>A0ABS2KW32_9NOCA</name>
<accession>A0ABS2KW32</accession>
<evidence type="ECO:0000313" key="3">
    <source>
        <dbReference type="EMBL" id="MBM7416127.1"/>
    </source>
</evidence>
<feature type="region of interest" description="Disordered" evidence="1">
    <location>
        <begin position="501"/>
        <end position="530"/>
    </location>
</feature>
<dbReference type="Gene3D" id="3.40.50.720">
    <property type="entry name" value="NAD(P)-binding Rossmann-like Domain"/>
    <property type="match status" value="1"/>
</dbReference>
<dbReference type="PANTHER" id="PTHR43245">
    <property type="entry name" value="BIFUNCTIONAL POLYMYXIN RESISTANCE PROTEIN ARNA"/>
    <property type="match status" value="1"/>
</dbReference>
<keyword evidence="4" id="KW-1185">Reference proteome</keyword>
<dbReference type="InterPro" id="IPR029058">
    <property type="entry name" value="AB_hydrolase_fold"/>
</dbReference>
<dbReference type="InterPro" id="IPR001509">
    <property type="entry name" value="Epimerase_deHydtase"/>
</dbReference>
<protein>
    <submittedName>
        <fullName evidence="3">Nucleoside-diphosphate-sugar epimerase</fullName>
    </submittedName>
</protein>
<dbReference type="SUPFAM" id="SSF53474">
    <property type="entry name" value="alpha/beta-Hydrolases"/>
    <property type="match status" value="1"/>
</dbReference>
<reference evidence="3 4" key="1">
    <citation type="submission" date="2021-01" db="EMBL/GenBank/DDBJ databases">
        <title>Genomics of switchgrass bacterial isolates.</title>
        <authorList>
            <person name="Shade A."/>
        </authorList>
    </citation>
    <scope>NUCLEOTIDE SEQUENCE [LARGE SCALE GENOMIC DNA]</scope>
    <source>
        <strain evidence="3 4">PvP111</strain>
    </source>
</reference>
<dbReference type="InterPro" id="IPR036291">
    <property type="entry name" value="NAD(P)-bd_dom_sf"/>
</dbReference>
<organism evidence="3 4">
    <name type="scientific">Rhodococcoides corynebacterioides</name>
    <dbReference type="NCBI Taxonomy" id="53972"/>
    <lineage>
        <taxon>Bacteria</taxon>
        <taxon>Bacillati</taxon>
        <taxon>Actinomycetota</taxon>
        <taxon>Actinomycetes</taxon>
        <taxon>Mycobacteriales</taxon>
        <taxon>Nocardiaceae</taxon>
        <taxon>Rhodococcoides</taxon>
    </lineage>
</organism>
<dbReference type="InterPro" id="IPR050177">
    <property type="entry name" value="Lipid_A_modif_metabolic_enz"/>
</dbReference>
<sequence length="546" mass="59388">MSGLTVAVTGATSDFGAVILPVLLNDPEIDQVIGLGRRAPRVRHPKLRSIAMDIRSPELETAFAGCDVVIHLAFVVEEQRDKAAIHATNLEGSRNAVECAHRAGVRSMVIASSVSAYGREDLPVPVTEEEFPTSDPLRYYFFDKAEVEHFVEWWLRRHEGGMTISMLRPTYIVGTHFSNDGIDTLTQSVVAFPDPAQSRYQFLHEDDLADAFHRAVRTPLNGPFNLGPRDWLGVRELGAMQGQLVLPIPLRVLRTVVDLAYALRVLPFSSHWISSGEAAVDSTAFERATGWTPTMSSAEAAAVMVLLNGRPILSTRHAPARHHVCEAALDGATRRVRTWGDVDPDVKAFSVELDRAITSCEHRQIPTPSGSVHAEIHEGTDSSAPTVLLALPRGTHARYATGLARTLADEGPRVVLLDAPGHGLGTGMRGRAGRRARAEAIDAAAGEFAGTDVLLVRVPRTRTRRTATALRRGDDTLTAVPGTDGLLAARSGPRLPRRLRGAEHKAPHTVSGSYRTVPVPRGTTLTSGRGQRRLQEAILRALPRRR</sequence>
<comment type="caution">
    <text evidence="3">The sequence shown here is derived from an EMBL/GenBank/DDBJ whole genome shotgun (WGS) entry which is preliminary data.</text>
</comment>
<dbReference type="RefSeq" id="WP_204869010.1">
    <property type="nucleotide sequence ID" value="NZ_JAFBBK010000001.1"/>
</dbReference>
<proteinExistence type="predicted"/>
<dbReference type="Pfam" id="PF01370">
    <property type="entry name" value="Epimerase"/>
    <property type="match status" value="1"/>
</dbReference>
<dbReference type="SUPFAM" id="SSF51735">
    <property type="entry name" value="NAD(P)-binding Rossmann-fold domains"/>
    <property type="match status" value="1"/>
</dbReference>
<evidence type="ECO:0000259" key="2">
    <source>
        <dbReference type="Pfam" id="PF01370"/>
    </source>
</evidence>
<gene>
    <name evidence="3" type="ORF">JOE42_002860</name>
</gene>
<evidence type="ECO:0000313" key="4">
    <source>
        <dbReference type="Proteomes" id="UP000703038"/>
    </source>
</evidence>
<evidence type="ECO:0000256" key="1">
    <source>
        <dbReference type="SAM" id="MobiDB-lite"/>
    </source>
</evidence>
<dbReference type="Gene3D" id="3.40.50.1820">
    <property type="entry name" value="alpha/beta hydrolase"/>
    <property type="match status" value="1"/>
</dbReference>
<feature type="domain" description="NAD-dependent epimerase/dehydratase" evidence="2">
    <location>
        <begin position="6"/>
        <end position="227"/>
    </location>
</feature>
<dbReference type="Proteomes" id="UP000703038">
    <property type="component" value="Unassembled WGS sequence"/>
</dbReference>
<dbReference type="EMBL" id="JAFBBK010000001">
    <property type="protein sequence ID" value="MBM7416127.1"/>
    <property type="molecule type" value="Genomic_DNA"/>
</dbReference>